<comment type="similarity">
    <text evidence="2 13">Belongs to the cation transport ATPase (P-type) (TC 3.A.3) family. Type V subfamily.</text>
</comment>
<keyword evidence="10 13" id="KW-1133">Transmembrane helix</keyword>
<proteinExistence type="inferred from homology"/>
<evidence type="ECO:0000256" key="6">
    <source>
        <dbReference type="ARBA" id="ARBA00022741"/>
    </source>
</evidence>
<dbReference type="SUPFAM" id="SSF56784">
    <property type="entry name" value="HAD-like"/>
    <property type="match status" value="1"/>
</dbReference>
<dbReference type="CDD" id="cd07542">
    <property type="entry name" value="P-type_ATPase_cation"/>
    <property type="match status" value="1"/>
</dbReference>
<dbReference type="OrthoDB" id="48943at2759"/>
<dbReference type="GO" id="GO:0005524">
    <property type="term" value="F:ATP binding"/>
    <property type="evidence" value="ECO:0007669"/>
    <property type="project" value="UniProtKB-UniRule"/>
</dbReference>
<feature type="transmembrane region" description="Helical" evidence="13">
    <location>
        <begin position="1025"/>
        <end position="1043"/>
    </location>
</feature>
<comment type="caution">
    <text evidence="17">The sequence shown here is derived from an EMBL/GenBank/DDBJ whole genome shotgun (WGS) entry which is preliminary data.</text>
</comment>
<dbReference type="PROSITE" id="PS01229">
    <property type="entry name" value="COF_2"/>
    <property type="match status" value="1"/>
</dbReference>
<comment type="catalytic activity">
    <reaction evidence="12 13">
        <text>ATP + H2O = ADP + phosphate + H(+)</text>
        <dbReference type="Rhea" id="RHEA:13065"/>
        <dbReference type="ChEBI" id="CHEBI:15377"/>
        <dbReference type="ChEBI" id="CHEBI:15378"/>
        <dbReference type="ChEBI" id="CHEBI:30616"/>
        <dbReference type="ChEBI" id="CHEBI:43474"/>
        <dbReference type="ChEBI" id="CHEBI:456216"/>
    </reaction>
</comment>
<dbReference type="InterPro" id="IPR047819">
    <property type="entry name" value="P5A-ATPase_N"/>
</dbReference>
<dbReference type="Pfam" id="PF00122">
    <property type="entry name" value="E1-E2_ATPase"/>
    <property type="match status" value="1"/>
</dbReference>
<dbReference type="PRINTS" id="PR00119">
    <property type="entry name" value="CATATPASE"/>
</dbReference>
<dbReference type="PANTHER" id="PTHR45630:SF8">
    <property type="entry name" value="CATION-TRANSPORTING ATPASE"/>
    <property type="match status" value="1"/>
</dbReference>
<organism evidence="17 18">
    <name type="scientific">Caenorhabditis auriculariae</name>
    <dbReference type="NCBI Taxonomy" id="2777116"/>
    <lineage>
        <taxon>Eukaryota</taxon>
        <taxon>Metazoa</taxon>
        <taxon>Ecdysozoa</taxon>
        <taxon>Nematoda</taxon>
        <taxon>Chromadorea</taxon>
        <taxon>Rhabditida</taxon>
        <taxon>Rhabditina</taxon>
        <taxon>Rhabditomorpha</taxon>
        <taxon>Rhabditoidea</taxon>
        <taxon>Rhabditidae</taxon>
        <taxon>Peloderinae</taxon>
        <taxon>Caenorhabditis</taxon>
    </lineage>
</organism>
<evidence type="ECO:0000256" key="4">
    <source>
        <dbReference type="ARBA" id="ARBA00022692"/>
    </source>
</evidence>
<evidence type="ECO:0000256" key="2">
    <source>
        <dbReference type="ARBA" id="ARBA00006000"/>
    </source>
</evidence>
<dbReference type="InterPro" id="IPR023214">
    <property type="entry name" value="HAD_sf"/>
</dbReference>
<feature type="domain" description="Cation-transporting P-type ATPase N-terminal" evidence="15">
    <location>
        <begin position="162"/>
        <end position="213"/>
    </location>
</feature>
<dbReference type="Pfam" id="PF13246">
    <property type="entry name" value="Cation_ATPase"/>
    <property type="match status" value="1"/>
</dbReference>
<dbReference type="InterPro" id="IPR018303">
    <property type="entry name" value="ATPase_P-typ_P_site"/>
</dbReference>
<keyword evidence="6 13" id="KW-0547">Nucleotide-binding</keyword>
<evidence type="ECO:0000256" key="5">
    <source>
        <dbReference type="ARBA" id="ARBA00022723"/>
    </source>
</evidence>
<feature type="domain" description="P-type ATPase A" evidence="14">
    <location>
        <begin position="253"/>
        <end position="375"/>
    </location>
</feature>
<feature type="domain" description="P5B-type ATPase N-terminal" evidence="16">
    <location>
        <begin position="19"/>
        <end position="127"/>
    </location>
</feature>
<keyword evidence="4 13" id="KW-0812">Transmembrane</keyword>
<name>A0A8S1HE73_9PELO</name>
<dbReference type="GO" id="GO:0016887">
    <property type="term" value="F:ATP hydrolysis activity"/>
    <property type="evidence" value="ECO:0007669"/>
    <property type="project" value="InterPro"/>
</dbReference>
<keyword evidence="5 13" id="KW-0479">Metal-binding</keyword>
<accession>A0A8S1HE73</accession>
<dbReference type="Gene3D" id="1.20.1110.10">
    <property type="entry name" value="Calcium-transporting ATPase, transmembrane domain"/>
    <property type="match status" value="1"/>
</dbReference>
<dbReference type="Gene3D" id="3.40.50.1000">
    <property type="entry name" value="HAD superfamily/HAD-like"/>
    <property type="match status" value="1"/>
</dbReference>
<dbReference type="GO" id="GO:0006874">
    <property type="term" value="P:intracellular calcium ion homeostasis"/>
    <property type="evidence" value="ECO:0007669"/>
    <property type="project" value="TreeGrafter"/>
</dbReference>
<dbReference type="AlphaFoldDB" id="A0A8S1HE73"/>
<dbReference type="PANTHER" id="PTHR45630">
    <property type="entry name" value="CATION-TRANSPORTING ATPASE-RELATED"/>
    <property type="match status" value="1"/>
</dbReference>
<evidence type="ECO:0000256" key="7">
    <source>
        <dbReference type="ARBA" id="ARBA00022840"/>
    </source>
</evidence>
<evidence type="ECO:0000256" key="3">
    <source>
        <dbReference type="ARBA" id="ARBA00022553"/>
    </source>
</evidence>
<dbReference type="FunFam" id="3.40.50.1000:FF:000068">
    <property type="entry name" value="Cation-transporting ATPase"/>
    <property type="match status" value="1"/>
</dbReference>
<dbReference type="NCBIfam" id="TIGR01494">
    <property type="entry name" value="ATPase_P-type"/>
    <property type="match status" value="1"/>
</dbReference>
<evidence type="ECO:0000256" key="8">
    <source>
        <dbReference type="ARBA" id="ARBA00022842"/>
    </source>
</evidence>
<keyword evidence="3" id="KW-0597">Phosphoprotein</keyword>
<feature type="transmembrane region" description="Helical" evidence="13">
    <location>
        <begin position="34"/>
        <end position="51"/>
    </location>
</feature>
<evidence type="ECO:0000256" key="11">
    <source>
        <dbReference type="ARBA" id="ARBA00023136"/>
    </source>
</evidence>
<dbReference type="Gene3D" id="2.70.150.10">
    <property type="entry name" value="Calcium-transporting ATPase, cytoplasmic transduction domain A"/>
    <property type="match status" value="1"/>
</dbReference>
<feature type="transmembrane region" description="Helical" evidence="13">
    <location>
        <begin position="220"/>
        <end position="238"/>
    </location>
</feature>
<dbReference type="PROSITE" id="PS00154">
    <property type="entry name" value="ATPASE_E1_E2"/>
    <property type="match status" value="1"/>
</dbReference>
<dbReference type="FunFam" id="3.40.1110.10:FF:000130">
    <property type="entry name" value="Cation-transporting ATPase"/>
    <property type="match status" value="1"/>
</dbReference>
<feature type="transmembrane region" description="Helical" evidence="13">
    <location>
        <begin position="1055"/>
        <end position="1076"/>
    </location>
</feature>
<evidence type="ECO:0000256" key="10">
    <source>
        <dbReference type="ARBA" id="ARBA00022989"/>
    </source>
</evidence>
<dbReference type="GO" id="GO:0015662">
    <property type="term" value="F:P-type ion transporter activity"/>
    <property type="evidence" value="ECO:0007669"/>
    <property type="project" value="InterPro"/>
</dbReference>
<dbReference type="SFLD" id="SFLDF00027">
    <property type="entry name" value="p-type_atpase"/>
    <property type="match status" value="1"/>
</dbReference>
<dbReference type="InterPro" id="IPR008250">
    <property type="entry name" value="ATPase_P-typ_transduc_dom_A_sf"/>
</dbReference>
<sequence length="1217" mass="136129">MREQGGACRHHMNLESGEQSLDIYAYRSSTLRKVLLYALSVLTLGTFRLILHWKQKWRVRFCMVPCTFHYAEYVHIIDSHGVAELQRIYTKRRSSNEDSIMMPKGDGTMQNVPEMRWFVFRKLSYVWVELEENEDEECGRWIAASDIDSKIPLSWFLSVSEQSKGFSMDEVARRMEFFGRNEIEVKLRPLWYLLVMEVITPFYVFQIFSVTVWYNDEYCLYASLIVAISLISIVTEVYQIRKQEKALRDMVHSSEEVEVLRNNGDVVRIGSEQLVPGDILLIPPHGGVMQCDCVLMNGTVIVNESVLTGESVPITKVALTDDGHETAFSIEKHSKHVLFCGTHVLQTRFYQGRKVKAIVLRTAYSTLKGQLVRSIMYPKPVDFRFTKDLFKFVLFLGCISGCGFLYTIVIMIERGNPIRKVIVRALDIITITVPPALPAAMSVGILNARFRLEKKKIYCISPSTINTCGAINVVCFDKTGTLTEDGLDFHLMRCVDSDQKTLRFREETKEMNRAKLPKDGEMIRAIATCQSLTRINGQLNGDPLDLILFLKTGWSLEEGEVAEETMLFDNVQPPPEETGNSREEYSVIRQFTFSSSLQRMSVIVFDPNAASEHNMTLYSKGSPEMILSLCRPETVPSDYLSIVNQYAQHGFRLIAVARKSLDMNFNKAAKISRSAIECDLELLGLVAMENRVKPVTLDVINQLNRANIRTVMVTGDNLLTALSVSRECGIIRPTKRAFIVEHRPGQTDSRGRTLLVVQQSVSSSGDVVEDLPNGHSFAPANIFDLEGQFGSSTNSSYHLSVAGPTFAVVVHEYPELVEKFVCVCDVFARMAPDQKQFLVEQLQGVDYTVAMCGDGANDCAALKAAHAGISLSDAEASIAAPFTSKVADIRCVPTVISEGRAALVTSFGVFKYMAGYSLTQFLTVMQLYWISTILTDGQFMYIDLFLITTFAVLFGNTPASNRLAPTPPPNRLLSFASIASVIGQLFIMAFAQILVFNATAQQPWFVPYAPPTADGPEDKRSMQGTAVFCVSMFQYIILAAVYSKGPPYRGSIITNPPLCVLFCITTAVSIFVAAFPPDFVRNIIGNLPLASWQFRVFILLIAAINAFVSFCFEKYFVEGFLLGYFERYKKQKNLGNSLTPVASLGKSLGKMNGSSNLIKRNSVGNNNNQTGTGCSEGNVALFERLIAAIGTEPFWIMNSDRFETQETARTEVLFQTF</sequence>
<evidence type="ECO:0000256" key="1">
    <source>
        <dbReference type="ARBA" id="ARBA00004141"/>
    </source>
</evidence>
<dbReference type="InterPro" id="IPR001757">
    <property type="entry name" value="P_typ_ATPase"/>
</dbReference>
<dbReference type="Gene3D" id="3.40.1110.10">
    <property type="entry name" value="Calcium-transporting ATPase, cytoplasmic domain N"/>
    <property type="match status" value="1"/>
</dbReference>
<dbReference type="Pfam" id="PF12409">
    <property type="entry name" value="P5-ATPase"/>
    <property type="match status" value="1"/>
</dbReference>
<dbReference type="GO" id="GO:0046872">
    <property type="term" value="F:metal ion binding"/>
    <property type="evidence" value="ECO:0007669"/>
    <property type="project" value="UniProtKB-UniRule"/>
</dbReference>
<evidence type="ECO:0000259" key="15">
    <source>
        <dbReference type="Pfam" id="PF00690"/>
    </source>
</evidence>
<dbReference type="InterPro" id="IPR059000">
    <property type="entry name" value="ATPase_P-type_domA"/>
</dbReference>
<dbReference type="InterPro" id="IPR047821">
    <property type="entry name" value="P5B-type_ATPase"/>
</dbReference>
<dbReference type="NCBIfam" id="TIGR01657">
    <property type="entry name" value="P-ATPase-V"/>
    <property type="match status" value="1"/>
</dbReference>
<evidence type="ECO:0000259" key="14">
    <source>
        <dbReference type="Pfam" id="PF00122"/>
    </source>
</evidence>
<comment type="subcellular location">
    <subcellularLocation>
        <location evidence="1 13">Membrane</location>
        <topology evidence="1 13">Multi-pass membrane protein</topology>
    </subcellularLocation>
</comment>
<feature type="transmembrane region" description="Helical" evidence="13">
    <location>
        <begin position="909"/>
        <end position="929"/>
    </location>
</feature>
<gene>
    <name evidence="17" type="ORF">CAUJ_LOCUS9436</name>
</gene>
<feature type="transmembrane region" description="Helical" evidence="13">
    <location>
        <begin position="389"/>
        <end position="409"/>
    </location>
</feature>
<dbReference type="GO" id="GO:0015203">
    <property type="term" value="F:polyamine transmembrane transporter activity"/>
    <property type="evidence" value="ECO:0007669"/>
    <property type="project" value="TreeGrafter"/>
</dbReference>
<dbReference type="InterPro" id="IPR023299">
    <property type="entry name" value="ATPase_P-typ_cyto_dom_N"/>
</dbReference>
<keyword evidence="7 13" id="KW-0067">ATP-binding</keyword>
<dbReference type="SUPFAM" id="SSF81660">
    <property type="entry name" value="Metal cation-transporting ATPase, ATP-binding domain N"/>
    <property type="match status" value="1"/>
</dbReference>
<dbReference type="InterPro" id="IPR004014">
    <property type="entry name" value="ATPase_P-typ_cation-transptr_N"/>
</dbReference>
<protein>
    <recommendedName>
        <fullName evidence="13">Cation-transporting ATPase</fullName>
        <ecNumber evidence="13">7.2.2.-</ecNumber>
    </recommendedName>
</protein>
<dbReference type="SUPFAM" id="SSF81665">
    <property type="entry name" value="Calcium ATPase, transmembrane domain M"/>
    <property type="match status" value="1"/>
</dbReference>
<evidence type="ECO:0000256" key="12">
    <source>
        <dbReference type="ARBA" id="ARBA00049360"/>
    </source>
</evidence>
<dbReference type="GO" id="GO:0019829">
    <property type="term" value="F:ATPase-coupled monoatomic cation transmembrane transporter activity"/>
    <property type="evidence" value="ECO:0007669"/>
    <property type="project" value="UniProtKB-UniRule"/>
</dbReference>
<dbReference type="FunFam" id="1.20.1110.10:FF:000023">
    <property type="entry name" value="Cation-transporting ATPase"/>
    <property type="match status" value="1"/>
</dbReference>
<dbReference type="InterPro" id="IPR023298">
    <property type="entry name" value="ATPase_P-typ_TM_dom_sf"/>
</dbReference>
<dbReference type="SFLD" id="SFLDS00003">
    <property type="entry name" value="Haloacid_Dehalogenase"/>
    <property type="match status" value="1"/>
</dbReference>
<dbReference type="Proteomes" id="UP000835052">
    <property type="component" value="Unassembled WGS sequence"/>
</dbReference>
<keyword evidence="11 13" id="KW-0472">Membrane</keyword>
<feature type="transmembrane region" description="Helical" evidence="13">
    <location>
        <begin position="941"/>
        <end position="960"/>
    </location>
</feature>
<dbReference type="Pfam" id="PF00690">
    <property type="entry name" value="Cation_ATPase_N"/>
    <property type="match status" value="1"/>
</dbReference>
<reference evidence="17" key="1">
    <citation type="submission" date="2020-10" db="EMBL/GenBank/DDBJ databases">
        <authorList>
            <person name="Kikuchi T."/>
        </authorList>
    </citation>
    <scope>NUCLEOTIDE SEQUENCE</scope>
    <source>
        <strain evidence="17">NKZ352</strain>
    </source>
</reference>
<evidence type="ECO:0000256" key="13">
    <source>
        <dbReference type="RuleBase" id="RU362082"/>
    </source>
</evidence>
<dbReference type="EC" id="7.2.2.-" evidence="13"/>
<feature type="transmembrane region" description="Helical" evidence="13">
    <location>
        <begin position="190"/>
        <end position="214"/>
    </location>
</feature>
<dbReference type="InterPro" id="IPR044492">
    <property type="entry name" value="P_typ_ATPase_HD_dom"/>
</dbReference>
<dbReference type="GO" id="GO:0005886">
    <property type="term" value="C:plasma membrane"/>
    <property type="evidence" value="ECO:0007669"/>
    <property type="project" value="UniProtKB-ARBA"/>
</dbReference>
<keyword evidence="8 13" id="KW-0460">Magnesium</keyword>
<dbReference type="SUPFAM" id="SSF81653">
    <property type="entry name" value="Calcium ATPase, transduction domain A"/>
    <property type="match status" value="1"/>
</dbReference>
<feature type="transmembrane region" description="Helical" evidence="13">
    <location>
        <begin position="421"/>
        <end position="446"/>
    </location>
</feature>
<evidence type="ECO:0000313" key="17">
    <source>
        <dbReference type="EMBL" id="CAD6193517.1"/>
    </source>
</evidence>
<keyword evidence="18" id="KW-1185">Reference proteome</keyword>
<dbReference type="InterPro" id="IPR006544">
    <property type="entry name" value="P-type_TPase_V"/>
</dbReference>
<feature type="transmembrane region" description="Helical" evidence="13">
    <location>
        <begin position="1096"/>
        <end position="1117"/>
    </location>
</feature>
<keyword evidence="9 13" id="KW-1278">Translocase</keyword>
<dbReference type="EMBL" id="CAJGYM010000036">
    <property type="protein sequence ID" value="CAD6193517.1"/>
    <property type="molecule type" value="Genomic_DNA"/>
</dbReference>
<evidence type="ECO:0000313" key="18">
    <source>
        <dbReference type="Proteomes" id="UP000835052"/>
    </source>
</evidence>
<evidence type="ECO:0000256" key="9">
    <source>
        <dbReference type="ARBA" id="ARBA00022967"/>
    </source>
</evidence>
<dbReference type="InterPro" id="IPR036412">
    <property type="entry name" value="HAD-like_sf"/>
</dbReference>
<feature type="transmembrane region" description="Helical" evidence="13">
    <location>
        <begin position="972"/>
        <end position="995"/>
    </location>
</feature>
<evidence type="ECO:0000259" key="16">
    <source>
        <dbReference type="Pfam" id="PF12409"/>
    </source>
</evidence>
<dbReference type="SFLD" id="SFLDG00002">
    <property type="entry name" value="C1.7:_P-type_atpase_like"/>
    <property type="match status" value="1"/>
</dbReference>